<evidence type="ECO:0000313" key="10">
    <source>
        <dbReference type="EMBL" id="QHO69680.1"/>
    </source>
</evidence>
<dbReference type="PANTHER" id="PTHR43811:SF19">
    <property type="entry name" value="39 KDA FK506-BINDING NUCLEAR PROTEIN"/>
    <property type="match status" value="1"/>
</dbReference>
<proteinExistence type="inferred from homology"/>
<reference evidence="10 11" key="1">
    <citation type="submission" date="2016-09" db="EMBL/GenBank/DDBJ databases">
        <title>Complete genome sequence of microbes from the polar regions.</title>
        <authorList>
            <person name="Liao L."/>
            <person name="Chen B."/>
        </authorList>
    </citation>
    <scope>NUCLEOTIDE SEQUENCE [LARGE SCALE GENOMIC DNA]</scope>
    <source>
        <strain evidence="10 11">ZS314</strain>
    </source>
</reference>
<gene>
    <name evidence="10" type="ORF">BHD05_08530</name>
</gene>
<comment type="similarity">
    <text evidence="2">Belongs to the FKBP-type PPIase family.</text>
</comment>
<evidence type="ECO:0000256" key="4">
    <source>
        <dbReference type="ARBA" id="ARBA00023110"/>
    </source>
</evidence>
<feature type="signal peptide" evidence="8">
    <location>
        <begin position="1"/>
        <end position="27"/>
    </location>
</feature>
<name>A0A7L5AGM1_9MICO</name>
<protein>
    <recommendedName>
        <fullName evidence="3 6">peptidylprolyl isomerase</fullName>
        <ecNumber evidence="3 6">5.2.1.8</ecNumber>
    </recommendedName>
</protein>
<keyword evidence="5 6" id="KW-0413">Isomerase</keyword>
<evidence type="ECO:0000313" key="11">
    <source>
        <dbReference type="Proteomes" id="UP000464507"/>
    </source>
</evidence>
<dbReference type="GO" id="GO:0003755">
    <property type="term" value="F:peptidyl-prolyl cis-trans isomerase activity"/>
    <property type="evidence" value="ECO:0007669"/>
    <property type="project" value="UniProtKB-KW"/>
</dbReference>
<dbReference type="AlphaFoldDB" id="A0A7L5AGM1"/>
<dbReference type="KEGG" id="mant:BHD05_08530"/>
<feature type="region of interest" description="Disordered" evidence="7">
    <location>
        <begin position="32"/>
        <end position="53"/>
    </location>
</feature>
<keyword evidence="11" id="KW-1185">Reference proteome</keyword>
<dbReference type="PANTHER" id="PTHR43811">
    <property type="entry name" value="FKBP-TYPE PEPTIDYL-PROLYL CIS-TRANS ISOMERASE FKPA"/>
    <property type="match status" value="1"/>
</dbReference>
<evidence type="ECO:0000256" key="7">
    <source>
        <dbReference type="SAM" id="MobiDB-lite"/>
    </source>
</evidence>
<dbReference type="RefSeq" id="WP_236966480.1">
    <property type="nucleotide sequence ID" value="NZ_CP017146.1"/>
</dbReference>
<feature type="domain" description="PPIase FKBP-type" evidence="9">
    <location>
        <begin position="85"/>
        <end position="176"/>
    </location>
</feature>
<dbReference type="Proteomes" id="UP000464507">
    <property type="component" value="Chromosome"/>
</dbReference>
<dbReference type="Gene3D" id="3.10.50.40">
    <property type="match status" value="2"/>
</dbReference>
<keyword evidence="8" id="KW-0732">Signal</keyword>
<dbReference type="PROSITE" id="PS51257">
    <property type="entry name" value="PROKAR_LIPOPROTEIN"/>
    <property type="match status" value="1"/>
</dbReference>
<dbReference type="EMBL" id="CP017146">
    <property type="protein sequence ID" value="QHO69680.1"/>
    <property type="molecule type" value="Genomic_DNA"/>
</dbReference>
<feature type="chain" id="PRO_5038372472" description="peptidylprolyl isomerase" evidence="8">
    <location>
        <begin position="28"/>
        <end position="324"/>
    </location>
</feature>
<comment type="catalytic activity">
    <reaction evidence="1 6">
        <text>[protein]-peptidylproline (omega=180) = [protein]-peptidylproline (omega=0)</text>
        <dbReference type="Rhea" id="RHEA:16237"/>
        <dbReference type="Rhea" id="RHEA-COMP:10747"/>
        <dbReference type="Rhea" id="RHEA-COMP:10748"/>
        <dbReference type="ChEBI" id="CHEBI:83833"/>
        <dbReference type="ChEBI" id="CHEBI:83834"/>
        <dbReference type="EC" id="5.2.1.8"/>
    </reaction>
</comment>
<dbReference type="Pfam" id="PF00254">
    <property type="entry name" value="FKBP_C"/>
    <property type="match status" value="2"/>
</dbReference>
<evidence type="ECO:0000256" key="5">
    <source>
        <dbReference type="ARBA" id="ARBA00023235"/>
    </source>
</evidence>
<dbReference type="InterPro" id="IPR046357">
    <property type="entry name" value="PPIase_dom_sf"/>
</dbReference>
<evidence type="ECO:0000256" key="2">
    <source>
        <dbReference type="ARBA" id="ARBA00006577"/>
    </source>
</evidence>
<keyword evidence="4 6" id="KW-0697">Rotamase</keyword>
<evidence type="ECO:0000256" key="1">
    <source>
        <dbReference type="ARBA" id="ARBA00000971"/>
    </source>
</evidence>
<evidence type="ECO:0000256" key="3">
    <source>
        <dbReference type="ARBA" id="ARBA00013194"/>
    </source>
</evidence>
<evidence type="ECO:0000259" key="9">
    <source>
        <dbReference type="PROSITE" id="PS50059"/>
    </source>
</evidence>
<dbReference type="InterPro" id="IPR001179">
    <property type="entry name" value="PPIase_FKBP_dom"/>
</dbReference>
<evidence type="ECO:0000256" key="6">
    <source>
        <dbReference type="PROSITE-ProRule" id="PRU00277"/>
    </source>
</evidence>
<dbReference type="PROSITE" id="PS50059">
    <property type="entry name" value="FKBP_PPIASE"/>
    <property type="match status" value="2"/>
</dbReference>
<dbReference type="EC" id="5.2.1.8" evidence="3 6"/>
<accession>A0A7L5AGM1</accession>
<organism evidence="10 11">
    <name type="scientific">Marisediminicola antarctica</name>
    <dbReference type="NCBI Taxonomy" id="674079"/>
    <lineage>
        <taxon>Bacteria</taxon>
        <taxon>Bacillati</taxon>
        <taxon>Actinomycetota</taxon>
        <taxon>Actinomycetes</taxon>
        <taxon>Micrococcales</taxon>
        <taxon>Microbacteriaceae</taxon>
        <taxon>Marisediminicola</taxon>
    </lineage>
</organism>
<evidence type="ECO:0000256" key="8">
    <source>
        <dbReference type="SAM" id="SignalP"/>
    </source>
</evidence>
<sequence>MSKKLLTSLTIATVVFSLVGCSTGTNEADAPNCAATESGESSEKVNVSGDVGSAPKVEFDSPLNAETTERTVVDEGDGDVVAVEGSIVTVDFSAYNATSGDEIETTTYDEAGQQQFTLDEAQLLPGLLKALQCSVTGDRVVAVIPPADAFQEAGQADLGVAAEDSMVFVIDVVDISEPVEALPRAEGEEQPAEDGFPTVELAEDGAPTITIPDAEAPTELKIANLITGDGEEVAEGANVTVHYTGMVWATGDIFDSSWERGEPATFPTGGVIPGFSKALVGQKVGSQVIAVIPPAEGYGDAPPEGSPIGATDTLVFVVDILATQ</sequence>
<feature type="domain" description="PPIase FKBP-type" evidence="9">
    <location>
        <begin position="236"/>
        <end position="324"/>
    </location>
</feature>
<dbReference type="SUPFAM" id="SSF54534">
    <property type="entry name" value="FKBP-like"/>
    <property type="match status" value="2"/>
</dbReference>